<sequence length="145" mass="17206">MTIERNQSEFKLTNIFSWRSFSLSMGMVVNLLVLIGINVFIDTKVKYMLGVILVITSLILFVFKIKEMMRTSTIIVSDHHIIYEEQEIMPDDIDEIVFTNWVVDIKRKKGMLSHIRLTLKEINELEQFKRNIMEYSRHHGIKVRM</sequence>
<feature type="transmembrane region" description="Helical" evidence="1">
    <location>
        <begin position="21"/>
        <end position="41"/>
    </location>
</feature>
<reference evidence="3" key="1">
    <citation type="journal article" date="2019" name="Int. J. Syst. Evol. Microbiol.">
        <title>The Global Catalogue of Microorganisms (GCM) 10K type strain sequencing project: providing services to taxonomists for standard genome sequencing and annotation.</title>
        <authorList>
            <consortium name="The Broad Institute Genomics Platform"/>
            <consortium name="The Broad Institute Genome Sequencing Center for Infectious Disease"/>
            <person name="Wu L."/>
            <person name="Ma J."/>
        </authorList>
    </citation>
    <scope>NUCLEOTIDE SEQUENCE [LARGE SCALE GENOMIC DNA]</scope>
    <source>
        <strain evidence="3">PCU 280</strain>
    </source>
</reference>
<dbReference type="RefSeq" id="WP_379234092.1">
    <property type="nucleotide sequence ID" value="NZ_JBHSTE010000003.1"/>
</dbReference>
<accession>A0ABW1V2P8</accession>
<evidence type="ECO:0000313" key="2">
    <source>
        <dbReference type="EMBL" id="MFC6333044.1"/>
    </source>
</evidence>
<protein>
    <recommendedName>
        <fullName evidence="4">DUF5673 domain-containing protein</fullName>
    </recommendedName>
</protein>
<gene>
    <name evidence="2" type="ORF">ACFP56_10450</name>
</gene>
<evidence type="ECO:0000313" key="3">
    <source>
        <dbReference type="Proteomes" id="UP001596233"/>
    </source>
</evidence>
<feature type="transmembrane region" description="Helical" evidence="1">
    <location>
        <begin position="47"/>
        <end position="65"/>
    </location>
</feature>
<dbReference type="EMBL" id="JBHSTE010000003">
    <property type="protein sequence ID" value="MFC6333044.1"/>
    <property type="molecule type" value="Genomic_DNA"/>
</dbReference>
<keyword evidence="1" id="KW-0472">Membrane</keyword>
<keyword evidence="3" id="KW-1185">Reference proteome</keyword>
<dbReference type="Proteomes" id="UP001596233">
    <property type="component" value="Unassembled WGS sequence"/>
</dbReference>
<proteinExistence type="predicted"/>
<evidence type="ECO:0008006" key="4">
    <source>
        <dbReference type="Google" id="ProtNLM"/>
    </source>
</evidence>
<comment type="caution">
    <text evidence="2">The sequence shown here is derived from an EMBL/GenBank/DDBJ whole genome shotgun (WGS) entry which is preliminary data.</text>
</comment>
<evidence type="ECO:0000256" key="1">
    <source>
        <dbReference type="SAM" id="Phobius"/>
    </source>
</evidence>
<keyword evidence="1" id="KW-1133">Transmembrane helix</keyword>
<name>A0ABW1V2P8_9BACL</name>
<organism evidence="2 3">
    <name type="scientific">Paenibacillus septentrionalis</name>
    <dbReference type="NCBI Taxonomy" id="429342"/>
    <lineage>
        <taxon>Bacteria</taxon>
        <taxon>Bacillati</taxon>
        <taxon>Bacillota</taxon>
        <taxon>Bacilli</taxon>
        <taxon>Bacillales</taxon>
        <taxon>Paenibacillaceae</taxon>
        <taxon>Paenibacillus</taxon>
    </lineage>
</organism>
<keyword evidence="1" id="KW-0812">Transmembrane</keyword>